<dbReference type="InterPro" id="IPR002810">
    <property type="entry name" value="NfeD-like_C"/>
</dbReference>
<gene>
    <name evidence="11" type="ORF">YH63_006240</name>
</gene>
<keyword evidence="12" id="KW-1185">Reference proteome</keyword>
<dbReference type="GO" id="GO:0016020">
    <property type="term" value="C:membrane"/>
    <property type="evidence" value="ECO:0007669"/>
    <property type="project" value="UniProtKB-SubCell"/>
</dbReference>
<evidence type="ECO:0000256" key="6">
    <source>
        <dbReference type="SAM" id="Phobius"/>
    </source>
</evidence>
<feature type="transmembrane region" description="Helical" evidence="6">
    <location>
        <begin position="337"/>
        <end position="357"/>
    </location>
</feature>
<evidence type="ECO:0000256" key="7">
    <source>
        <dbReference type="SAM" id="SignalP"/>
    </source>
</evidence>
<dbReference type="RefSeq" id="WP_046828350.1">
    <property type="nucleotide sequence ID" value="NZ_LBIA02000001.1"/>
</dbReference>
<dbReference type="Gene3D" id="2.40.50.140">
    <property type="entry name" value="Nucleic acid-binding proteins"/>
    <property type="match status" value="1"/>
</dbReference>
<dbReference type="Pfam" id="PF01957">
    <property type="entry name" value="NfeD"/>
    <property type="match status" value="1"/>
</dbReference>
<feature type="domain" description="NfeD integral membrane" evidence="9">
    <location>
        <begin position="268"/>
        <end position="382"/>
    </location>
</feature>
<keyword evidence="4 6" id="KW-0472">Membrane</keyword>
<dbReference type="PANTHER" id="PTHR33507">
    <property type="entry name" value="INNER MEMBRANE PROTEIN YBBJ"/>
    <property type="match status" value="1"/>
</dbReference>
<keyword evidence="2 6" id="KW-0812">Transmembrane</keyword>
<reference evidence="11" key="1">
    <citation type="submission" date="2019-04" db="EMBL/GenBank/DDBJ databases">
        <title>Whole genome sequencing of cave bacteria.</title>
        <authorList>
            <person name="Gan H.M."/>
            <person name="Barton H."/>
            <person name="Savka M.A."/>
        </authorList>
    </citation>
    <scope>NUCLEOTIDE SEQUENCE [LARGE SCALE GENOMIC DNA]</scope>
    <source>
        <strain evidence="11">LC387</strain>
    </source>
</reference>
<dbReference type="InterPro" id="IPR029045">
    <property type="entry name" value="ClpP/crotonase-like_dom_sf"/>
</dbReference>
<feature type="domain" description="NfeD-like C-terminal" evidence="8">
    <location>
        <begin position="401"/>
        <end position="454"/>
    </location>
</feature>
<sequence>MQTVQAALVAAIAAAALIVSPLPASAEGSRKLVLTIVIEGAIGPATTGYVKDALAKARERHADAVILRLNTPGGLASSMREIIADVLASPVPVVGYVAPSGAHAASAGTYLLYATHIAAMAPGTNLGAATPVQIGSPVPGLPGITPDKDGKDKKDSARQTEPKDAMTAKATNDAAAFIRSLAELRGRNADWAEKAVREAASLSASAALQAGVIDLIARDPAELLRQIDGRVVELPGGDRRHLATKDATIETIDPGWISRFLSIITNPNVAFLLLLVGIYGLIFEFMSPGAVAPGVVGTICLLLGLYALNLLPINYAGLGLMVVGIALLIIEAFNPTVVLGLGGAIAFVLGALMLFTIEAPGYRLSWTFVGIVAAMFIGLTLIVFGSLRRARKAPAQVGGQAMRGLPAEVLDWSDIEGHVLTQGERWQARGTEAFKPGEMVEVASITDLTLTVRRRPALSAGEGGVR</sequence>
<evidence type="ECO:0000256" key="2">
    <source>
        <dbReference type="ARBA" id="ARBA00022692"/>
    </source>
</evidence>
<feature type="signal peptide" evidence="7">
    <location>
        <begin position="1"/>
        <end position="26"/>
    </location>
</feature>
<name>A0A4U6BLG5_9BRAD</name>
<organism evidence="11 12">
    <name type="scientific">Afipia massiliensis</name>
    <dbReference type="NCBI Taxonomy" id="211460"/>
    <lineage>
        <taxon>Bacteria</taxon>
        <taxon>Pseudomonadati</taxon>
        <taxon>Pseudomonadota</taxon>
        <taxon>Alphaproteobacteria</taxon>
        <taxon>Hyphomicrobiales</taxon>
        <taxon>Nitrobacteraceae</taxon>
        <taxon>Afipia</taxon>
    </lineage>
</organism>
<dbReference type="AlphaFoldDB" id="A0A4U6BLG5"/>
<feature type="domain" description="NfeD1b N-terminal" evidence="10">
    <location>
        <begin position="33"/>
        <end position="133"/>
    </location>
</feature>
<dbReference type="InterPro" id="IPR056739">
    <property type="entry name" value="NfeD_membrane"/>
</dbReference>
<dbReference type="PANTHER" id="PTHR33507:SF4">
    <property type="entry name" value="NODULATION COMPETITIVENESS PROTEIN NFED"/>
    <property type="match status" value="1"/>
</dbReference>
<evidence type="ECO:0000259" key="10">
    <source>
        <dbReference type="Pfam" id="PF25145"/>
    </source>
</evidence>
<dbReference type="Gene3D" id="3.90.226.10">
    <property type="entry name" value="2-enoyl-CoA Hydratase, Chain A, domain 1"/>
    <property type="match status" value="1"/>
</dbReference>
<evidence type="ECO:0000313" key="12">
    <source>
        <dbReference type="Proteomes" id="UP000034832"/>
    </source>
</evidence>
<feature type="compositionally biased region" description="Basic and acidic residues" evidence="5">
    <location>
        <begin position="146"/>
        <end position="166"/>
    </location>
</feature>
<dbReference type="Pfam" id="PF25145">
    <property type="entry name" value="NfeD1b_N"/>
    <property type="match status" value="1"/>
</dbReference>
<dbReference type="STRING" id="211460.YH63_12690"/>
<dbReference type="FunFam" id="3.90.226.10:FF:000089">
    <property type="entry name" value="Membrane-bound serine protease"/>
    <property type="match status" value="1"/>
</dbReference>
<feature type="transmembrane region" description="Helical" evidence="6">
    <location>
        <begin position="363"/>
        <end position="384"/>
    </location>
</feature>
<evidence type="ECO:0000313" key="11">
    <source>
        <dbReference type="EMBL" id="TKT71037.1"/>
    </source>
</evidence>
<evidence type="ECO:0000256" key="4">
    <source>
        <dbReference type="ARBA" id="ARBA00023136"/>
    </source>
</evidence>
<evidence type="ECO:0000256" key="1">
    <source>
        <dbReference type="ARBA" id="ARBA00004141"/>
    </source>
</evidence>
<evidence type="ECO:0000259" key="8">
    <source>
        <dbReference type="Pfam" id="PF01957"/>
    </source>
</evidence>
<keyword evidence="3 6" id="KW-1133">Transmembrane helix</keyword>
<feature type="chain" id="PRO_5020860271" evidence="7">
    <location>
        <begin position="27"/>
        <end position="466"/>
    </location>
</feature>
<feature type="region of interest" description="Disordered" evidence="5">
    <location>
        <begin position="137"/>
        <end position="169"/>
    </location>
</feature>
<dbReference type="OrthoDB" id="5289056at2"/>
<comment type="subcellular location">
    <subcellularLocation>
        <location evidence="1">Membrane</location>
        <topology evidence="1">Multi-pass membrane protein</topology>
    </subcellularLocation>
</comment>
<dbReference type="EMBL" id="LBIA02000001">
    <property type="protein sequence ID" value="TKT71037.1"/>
    <property type="molecule type" value="Genomic_DNA"/>
</dbReference>
<proteinExistence type="predicted"/>
<protein>
    <submittedName>
        <fullName evidence="11">Nodulation protein NfeD</fullName>
    </submittedName>
</protein>
<evidence type="ECO:0000256" key="3">
    <source>
        <dbReference type="ARBA" id="ARBA00022989"/>
    </source>
</evidence>
<dbReference type="InterPro" id="IPR012340">
    <property type="entry name" value="NA-bd_OB-fold"/>
</dbReference>
<dbReference type="SUPFAM" id="SSF52096">
    <property type="entry name" value="ClpP/crotonase"/>
    <property type="match status" value="1"/>
</dbReference>
<feature type="transmembrane region" description="Helical" evidence="6">
    <location>
        <begin position="289"/>
        <end position="307"/>
    </location>
</feature>
<dbReference type="InterPro" id="IPR052165">
    <property type="entry name" value="Membrane_assoc_protease"/>
</dbReference>
<comment type="caution">
    <text evidence="11">The sequence shown here is derived from an EMBL/GenBank/DDBJ whole genome shotgun (WGS) entry which is preliminary data.</text>
</comment>
<feature type="transmembrane region" description="Helical" evidence="6">
    <location>
        <begin position="313"/>
        <end position="330"/>
    </location>
</feature>
<dbReference type="Proteomes" id="UP000034832">
    <property type="component" value="Unassembled WGS sequence"/>
</dbReference>
<accession>A0A4U6BLG5</accession>
<dbReference type="Pfam" id="PF24961">
    <property type="entry name" value="NfeD_membrane"/>
    <property type="match status" value="1"/>
</dbReference>
<dbReference type="CDD" id="cd07020">
    <property type="entry name" value="Clp_protease_NfeD_1"/>
    <property type="match status" value="1"/>
</dbReference>
<evidence type="ECO:0000256" key="5">
    <source>
        <dbReference type="SAM" id="MobiDB-lite"/>
    </source>
</evidence>
<dbReference type="InterPro" id="IPR056738">
    <property type="entry name" value="NfeD1b_N"/>
</dbReference>
<dbReference type="SUPFAM" id="SSF141322">
    <property type="entry name" value="NfeD domain-like"/>
    <property type="match status" value="1"/>
</dbReference>
<keyword evidence="7" id="KW-0732">Signal</keyword>
<feature type="transmembrane region" description="Helical" evidence="6">
    <location>
        <begin position="260"/>
        <end position="282"/>
    </location>
</feature>
<evidence type="ECO:0000259" key="9">
    <source>
        <dbReference type="Pfam" id="PF24961"/>
    </source>
</evidence>